<dbReference type="Gene3D" id="2.70.98.70">
    <property type="match status" value="1"/>
</dbReference>
<proteinExistence type="predicted"/>
<evidence type="ECO:0000313" key="3">
    <source>
        <dbReference type="EMBL" id="PCJ01697.1"/>
    </source>
</evidence>
<dbReference type="GO" id="GO:0030313">
    <property type="term" value="C:cell envelope"/>
    <property type="evidence" value="ECO:0007669"/>
    <property type="project" value="UniProtKB-SubCell"/>
</dbReference>
<dbReference type="GO" id="GO:0016829">
    <property type="term" value="F:lyase activity"/>
    <property type="evidence" value="ECO:0007669"/>
    <property type="project" value="InterPro"/>
</dbReference>
<protein>
    <recommendedName>
        <fullName evidence="2">Heparinase II/III-like C-terminal domain-containing protein</fullName>
    </recommendedName>
</protein>
<evidence type="ECO:0000259" key="2">
    <source>
        <dbReference type="Pfam" id="PF07940"/>
    </source>
</evidence>
<dbReference type="AlphaFoldDB" id="A0A2A4Z3U1"/>
<gene>
    <name evidence="3" type="ORF">COB13_07525</name>
</gene>
<feature type="domain" description="Heparinase II/III-like C-terminal" evidence="2">
    <location>
        <begin position="334"/>
        <end position="580"/>
    </location>
</feature>
<sequence>MLSLGYYHSRLCGANMTYFSFSEKIKLVYLAFTYYIRHIKQNITLFHILRWRKAKSLPNAVIHQPDDFHISDPTIAEDIYDGHISLAGLSFNIGANSPFSVIPPNQDWYDELISFGWLRHFKALESPIALLQAKALFIDWLYNQYFHSRTNWRASVTAKRLIALLSYHSILIDEGGEISSHTYFKTIDQHIQILIRTYKNAKHSQDKLDVAIALCFAQNCLDKAYSDRYIDNHFEAMLATQLNEQILPDGGHISRNPDTLLEIMLDLIPLKTSYTAQKLPVPVALQNAIDRIIPVLHFLCHPDGNFIQFNGAGPTDWAAFLSVFDAEGEGFNPPTQAPHSGYYRLYAPNLQVTIDAGAMPEAQFSTNAHAGPLAIEIFISGYRMVVNCGAAPKYDYNWFTTTRSTAAHSTLCVDNESTAIIKLPNWLSNLIGNQIFHGHTKMPVTIGKTTSGPQVTASHNGYVRAFGLIHKRQITLSEDGDLITGLDDLEPATPNAKPSEHKIPFDIRFHLHPDVMTQSSRDGHSILITLPNQETWQFVSTFASFRLEDSIYLGEGHEKKKTSQIVISGEVEDYAEVKWQFRKI</sequence>
<reference evidence="3" key="2">
    <citation type="journal article" date="2018" name="ISME J.">
        <title>A dynamic microbial community with high functional redundancy inhabits the cold, oxic subseafloor aquifer.</title>
        <authorList>
            <person name="Tully B.J."/>
            <person name="Wheat C.G."/>
            <person name="Glazer B.T."/>
            <person name="Huber J.A."/>
        </authorList>
    </citation>
    <scope>NUCLEOTIDE SEQUENCE</scope>
    <source>
        <strain evidence="3">NORP83</strain>
    </source>
</reference>
<comment type="caution">
    <text evidence="3">The sequence shown here is derived from an EMBL/GenBank/DDBJ whole genome shotgun (WGS) entry which is preliminary data.</text>
</comment>
<dbReference type="InterPro" id="IPR008929">
    <property type="entry name" value="Chondroitin_lyas"/>
</dbReference>
<organism evidence="3">
    <name type="scientific">OCS116 cluster bacterium</name>
    <dbReference type="NCBI Taxonomy" id="2030921"/>
    <lineage>
        <taxon>Bacteria</taxon>
        <taxon>Pseudomonadati</taxon>
        <taxon>Pseudomonadota</taxon>
        <taxon>Alphaproteobacteria</taxon>
        <taxon>OCS116 cluster</taxon>
    </lineage>
</organism>
<dbReference type="Pfam" id="PF07940">
    <property type="entry name" value="Hepar_II_III_C"/>
    <property type="match status" value="1"/>
</dbReference>
<dbReference type="Gene3D" id="1.50.10.100">
    <property type="entry name" value="Chondroitin AC/alginate lyase"/>
    <property type="match status" value="1"/>
</dbReference>
<evidence type="ECO:0000256" key="1">
    <source>
        <dbReference type="ARBA" id="ARBA00004196"/>
    </source>
</evidence>
<name>A0A2A4Z3U1_9PROT</name>
<reference key="1">
    <citation type="submission" date="2017-08" db="EMBL/GenBank/DDBJ databases">
        <title>A dynamic microbial community with high functional redundancy inhabits the cold, oxic subseafloor aquifer.</title>
        <authorList>
            <person name="Tully B.J."/>
            <person name="Wheat C.G."/>
            <person name="Glazer B.T."/>
            <person name="Huber J.A."/>
        </authorList>
    </citation>
    <scope>NUCLEOTIDE SEQUENCE [LARGE SCALE GENOMIC DNA]</scope>
</reference>
<comment type="subcellular location">
    <subcellularLocation>
        <location evidence="1">Cell envelope</location>
    </subcellularLocation>
</comment>
<dbReference type="InterPro" id="IPR012480">
    <property type="entry name" value="Hepar_II_III_C"/>
</dbReference>
<accession>A0A2A4Z3U1</accession>
<dbReference type="EMBL" id="NVUS01000007">
    <property type="protein sequence ID" value="PCJ01697.1"/>
    <property type="molecule type" value="Genomic_DNA"/>
</dbReference>